<comment type="caution">
    <text evidence="2">The sequence shown here is derived from an EMBL/GenBank/DDBJ whole genome shotgun (WGS) entry which is preliminary data.</text>
</comment>
<dbReference type="RefSeq" id="WP_156215274.1">
    <property type="nucleotide sequence ID" value="NZ_WOFH01000002.1"/>
</dbReference>
<proteinExistence type="predicted"/>
<dbReference type="AlphaFoldDB" id="A0A7K1KVN7"/>
<accession>A0A7K1KVN7</accession>
<feature type="signal peptide" evidence="1">
    <location>
        <begin position="1"/>
        <end position="36"/>
    </location>
</feature>
<reference evidence="2 3" key="1">
    <citation type="submission" date="2019-11" db="EMBL/GenBank/DDBJ databases">
        <authorList>
            <person name="Cao P."/>
        </authorList>
    </citation>
    <scope>NUCLEOTIDE SEQUENCE [LARGE SCALE GENOMIC DNA]</scope>
    <source>
        <strain evidence="2 3">NEAU-AAG5</strain>
    </source>
</reference>
<dbReference type="Proteomes" id="UP000432015">
    <property type="component" value="Unassembled WGS sequence"/>
</dbReference>
<organism evidence="2 3">
    <name type="scientific">Actinomadura litoris</name>
    <dbReference type="NCBI Taxonomy" id="2678616"/>
    <lineage>
        <taxon>Bacteria</taxon>
        <taxon>Bacillati</taxon>
        <taxon>Actinomycetota</taxon>
        <taxon>Actinomycetes</taxon>
        <taxon>Streptosporangiales</taxon>
        <taxon>Thermomonosporaceae</taxon>
        <taxon>Actinomadura</taxon>
    </lineage>
</organism>
<evidence type="ECO:0000313" key="3">
    <source>
        <dbReference type="Proteomes" id="UP000432015"/>
    </source>
</evidence>
<feature type="chain" id="PRO_5029647453" description="Peptidase inhibitor family I36" evidence="1">
    <location>
        <begin position="37"/>
        <end position="129"/>
    </location>
</feature>
<dbReference type="Pfam" id="PF03995">
    <property type="entry name" value="Inhibitor_I36"/>
    <property type="match status" value="1"/>
</dbReference>
<keyword evidence="1" id="KW-0732">Signal</keyword>
<protein>
    <recommendedName>
        <fullName evidence="4">Peptidase inhibitor family I36</fullName>
    </recommendedName>
</protein>
<dbReference type="EMBL" id="WOFH01000002">
    <property type="protein sequence ID" value="MUN36251.1"/>
    <property type="molecule type" value="Genomic_DNA"/>
</dbReference>
<evidence type="ECO:0000256" key="1">
    <source>
        <dbReference type="SAM" id="SignalP"/>
    </source>
</evidence>
<name>A0A7K1KVN7_9ACTN</name>
<keyword evidence="3" id="KW-1185">Reference proteome</keyword>
<gene>
    <name evidence="2" type="ORF">GNZ18_06520</name>
</gene>
<evidence type="ECO:0008006" key="4">
    <source>
        <dbReference type="Google" id="ProtNLM"/>
    </source>
</evidence>
<evidence type="ECO:0000313" key="2">
    <source>
        <dbReference type="EMBL" id="MUN36251.1"/>
    </source>
</evidence>
<sequence>MRFQRGSTSTVRVLGRVSLAVSAASVAVLPTSFASASPSAGIGDCPLTRLCGWSEPNFQGQMVTFRGGGGCQESPIPLRSVANTHRSAIDVVLAVYSGEECSGKYLGTVGREQELPTLPAVGVSVFSAW</sequence>